<protein>
    <submittedName>
        <fullName evidence="1">Phage N-6-adenine-methyltransferase</fullName>
        <ecNumber evidence="1">2.1.1.72</ecNumber>
    </submittedName>
</protein>
<dbReference type="GO" id="GO:0032259">
    <property type="term" value="P:methylation"/>
    <property type="evidence" value="ECO:0007669"/>
    <property type="project" value="UniProtKB-KW"/>
</dbReference>
<dbReference type="EMBL" id="RHWT01000018">
    <property type="protein sequence ID" value="RSB29896.1"/>
    <property type="molecule type" value="Genomic_DNA"/>
</dbReference>
<name>A0A427KK06_ENTCL</name>
<dbReference type="RefSeq" id="WP_125365354.1">
    <property type="nucleotide sequence ID" value="NZ_RHWT01000018.1"/>
</dbReference>
<accession>A0A427KK06</accession>
<comment type="caution">
    <text evidence="1">The sequence shown here is derived from an EMBL/GenBank/DDBJ whole genome shotgun (WGS) entry which is preliminary data.</text>
</comment>
<keyword evidence="1" id="KW-0808">Transferase</keyword>
<dbReference type="GO" id="GO:0009007">
    <property type="term" value="F:site-specific DNA-methyltransferase (adenine-specific) activity"/>
    <property type="evidence" value="ECO:0007669"/>
    <property type="project" value="UniProtKB-EC"/>
</dbReference>
<sequence>MTDFSGSNTPADQRDLWRTPPAIFFALDAEFCFQLDAAAAPHNALCRKFITAEQNTLETPWADYLSIPGYVWLNPPYSDITPFVKKAAAECSNQIGTVMLVPADTSVGWFREAIQTASEVRFITAGRLAFINPVTGKPVSGNNKGSLLIIWKPYPRTHCEFTTVERDTLMTYGNSRLARREAA</sequence>
<dbReference type="EC" id="2.1.1.72" evidence="1"/>
<keyword evidence="1" id="KW-0489">Methyltransferase</keyword>
<proteinExistence type="predicted"/>
<organism evidence="1 2">
    <name type="scientific">Enterobacter cloacae</name>
    <dbReference type="NCBI Taxonomy" id="550"/>
    <lineage>
        <taxon>Bacteria</taxon>
        <taxon>Pseudomonadati</taxon>
        <taxon>Pseudomonadota</taxon>
        <taxon>Gammaproteobacteria</taxon>
        <taxon>Enterobacterales</taxon>
        <taxon>Enterobacteriaceae</taxon>
        <taxon>Enterobacter</taxon>
        <taxon>Enterobacter cloacae complex</taxon>
    </lineage>
</organism>
<dbReference type="InterPro" id="IPR008593">
    <property type="entry name" value="Dam_MeTrfase"/>
</dbReference>
<evidence type="ECO:0000313" key="2">
    <source>
        <dbReference type="Proteomes" id="UP000275321"/>
    </source>
</evidence>
<evidence type="ECO:0000313" key="1">
    <source>
        <dbReference type="EMBL" id="RSB29896.1"/>
    </source>
</evidence>
<dbReference type="Proteomes" id="UP000275321">
    <property type="component" value="Unassembled WGS sequence"/>
</dbReference>
<dbReference type="NCBIfam" id="TIGR01712">
    <property type="entry name" value="phage_N6A_met"/>
    <property type="match status" value="1"/>
</dbReference>
<gene>
    <name evidence="1" type="ORF">EGK68_14190</name>
</gene>
<dbReference type="Pfam" id="PF05869">
    <property type="entry name" value="Dam"/>
    <property type="match status" value="1"/>
</dbReference>
<reference evidence="1 2" key="1">
    <citation type="submission" date="2018-10" db="EMBL/GenBank/DDBJ databases">
        <title>Transmission dynamics of multidrug resistant bacteria on intensive care unit surfaces.</title>
        <authorList>
            <person name="D'Souza A.W."/>
            <person name="Potter R.F."/>
            <person name="Wallace M."/>
            <person name="Shupe A."/>
            <person name="Patel S."/>
            <person name="Sun S."/>
            <person name="Gul D."/>
            <person name="Kwon J.H."/>
            <person name="Andleeb S."/>
            <person name="Burnham C.-A.D."/>
            <person name="Dantas G."/>
        </authorList>
    </citation>
    <scope>NUCLEOTIDE SEQUENCE [LARGE SCALE GENOMIC DNA]</scope>
    <source>
        <strain evidence="1 2">EC_073</strain>
    </source>
</reference>
<dbReference type="GO" id="GO:0009307">
    <property type="term" value="P:DNA restriction-modification system"/>
    <property type="evidence" value="ECO:0007669"/>
    <property type="project" value="InterPro"/>
</dbReference>
<dbReference type="GO" id="GO:0003677">
    <property type="term" value="F:DNA binding"/>
    <property type="evidence" value="ECO:0007669"/>
    <property type="project" value="InterPro"/>
</dbReference>
<dbReference type="AlphaFoldDB" id="A0A427KK06"/>